<comment type="caution">
    <text evidence="2">The sequence shown here is derived from an EMBL/GenBank/DDBJ whole genome shotgun (WGS) entry which is preliminary data.</text>
</comment>
<proteinExistence type="predicted"/>
<name>A0A543J7H3_9PSEU</name>
<dbReference type="Pfam" id="PF20335">
    <property type="entry name" value="DUF6630"/>
    <property type="match status" value="1"/>
</dbReference>
<sequence>MVRIAVARITARSNEEAHVSSTVRNALVGLAALLAPDVPDVAVRVTEAHDDPDGYLRTHADRLDERGIDDPIPELAWIALVDALTDHDLLAEVDWKEAADEIVGRLRALRSSPPRADAWAWFDRADGDVPAYDFLDRAGAELRATGTALAVLDIESDCYPLVLLPAGRVDALVDLAGATPFTASVLGAPATGS</sequence>
<evidence type="ECO:0000313" key="3">
    <source>
        <dbReference type="Proteomes" id="UP000316628"/>
    </source>
</evidence>
<organism evidence="2 3">
    <name type="scientific">Saccharothrix saharensis</name>
    <dbReference type="NCBI Taxonomy" id="571190"/>
    <lineage>
        <taxon>Bacteria</taxon>
        <taxon>Bacillati</taxon>
        <taxon>Actinomycetota</taxon>
        <taxon>Actinomycetes</taxon>
        <taxon>Pseudonocardiales</taxon>
        <taxon>Pseudonocardiaceae</taxon>
        <taxon>Saccharothrix</taxon>
    </lineage>
</organism>
<dbReference type="InterPro" id="IPR046582">
    <property type="entry name" value="DUF6630"/>
</dbReference>
<keyword evidence="3" id="KW-1185">Reference proteome</keyword>
<dbReference type="EMBL" id="VFPP01000001">
    <property type="protein sequence ID" value="TQM78784.1"/>
    <property type="molecule type" value="Genomic_DNA"/>
</dbReference>
<feature type="domain" description="DUF6630" evidence="1">
    <location>
        <begin position="28"/>
        <end position="182"/>
    </location>
</feature>
<reference evidence="2 3" key="1">
    <citation type="submission" date="2019-06" db="EMBL/GenBank/DDBJ databases">
        <title>Sequencing the genomes of 1000 actinobacteria strains.</title>
        <authorList>
            <person name="Klenk H.-P."/>
        </authorList>
    </citation>
    <scope>NUCLEOTIDE SEQUENCE [LARGE SCALE GENOMIC DNA]</scope>
    <source>
        <strain evidence="2 3">DSM 45456</strain>
    </source>
</reference>
<evidence type="ECO:0000313" key="2">
    <source>
        <dbReference type="EMBL" id="TQM78784.1"/>
    </source>
</evidence>
<evidence type="ECO:0000259" key="1">
    <source>
        <dbReference type="Pfam" id="PF20335"/>
    </source>
</evidence>
<protein>
    <recommendedName>
        <fullName evidence="1">DUF6630 domain-containing protein</fullName>
    </recommendedName>
</protein>
<dbReference type="AlphaFoldDB" id="A0A543J7H3"/>
<dbReference type="Proteomes" id="UP000316628">
    <property type="component" value="Unassembled WGS sequence"/>
</dbReference>
<accession>A0A543J7H3</accession>
<gene>
    <name evidence="2" type="ORF">FHX81_1064</name>
</gene>